<reference evidence="6" key="1">
    <citation type="submission" date="2022-11" db="UniProtKB">
        <authorList>
            <consortium name="WormBaseParasite"/>
        </authorList>
    </citation>
    <scope>IDENTIFICATION</scope>
</reference>
<dbReference type="InterPro" id="IPR057569">
    <property type="entry name" value="C2_nem"/>
</dbReference>
<feature type="domain" description="C2" evidence="4">
    <location>
        <begin position="79"/>
        <end position="161"/>
    </location>
</feature>
<keyword evidence="2" id="KW-0812">Transmembrane</keyword>
<accession>A0A915D013</accession>
<organism evidence="5 6">
    <name type="scientific">Ditylenchus dipsaci</name>
    <dbReference type="NCBI Taxonomy" id="166011"/>
    <lineage>
        <taxon>Eukaryota</taxon>
        <taxon>Metazoa</taxon>
        <taxon>Ecdysozoa</taxon>
        <taxon>Nematoda</taxon>
        <taxon>Chromadorea</taxon>
        <taxon>Rhabditida</taxon>
        <taxon>Tylenchina</taxon>
        <taxon>Tylenchomorpha</taxon>
        <taxon>Sphaerularioidea</taxon>
        <taxon>Anguinidae</taxon>
        <taxon>Anguininae</taxon>
        <taxon>Ditylenchus</taxon>
    </lineage>
</organism>
<feature type="signal peptide" evidence="3">
    <location>
        <begin position="1"/>
        <end position="18"/>
    </location>
</feature>
<feature type="compositionally biased region" description="Polar residues" evidence="1">
    <location>
        <begin position="324"/>
        <end position="334"/>
    </location>
</feature>
<evidence type="ECO:0000313" key="6">
    <source>
        <dbReference type="WBParaSite" id="jg13955"/>
    </source>
</evidence>
<feature type="transmembrane region" description="Helical" evidence="2">
    <location>
        <begin position="197"/>
        <end position="222"/>
    </location>
</feature>
<dbReference type="InterPro" id="IPR040426">
    <property type="entry name" value="C05B5.4-like"/>
</dbReference>
<keyword evidence="5" id="KW-1185">Reference proteome</keyword>
<dbReference type="PANTHER" id="PTHR38626">
    <property type="entry name" value="SKN-1 DEPENDENT ZYGOTIC TRANSCRIPT-RELATED"/>
    <property type="match status" value="1"/>
</dbReference>
<feature type="region of interest" description="Disordered" evidence="1">
    <location>
        <begin position="323"/>
        <end position="351"/>
    </location>
</feature>
<protein>
    <recommendedName>
        <fullName evidence="4">C2 domain-containing protein</fullName>
    </recommendedName>
</protein>
<evidence type="ECO:0000313" key="5">
    <source>
        <dbReference type="Proteomes" id="UP000887574"/>
    </source>
</evidence>
<proteinExistence type="predicted"/>
<evidence type="ECO:0000256" key="2">
    <source>
        <dbReference type="SAM" id="Phobius"/>
    </source>
</evidence>
<dbReference type="PANTHER" id="PTHR38626:SF4">
    <property type="entry name" value="SKN-1 DEPENDENT ZYGOTIC TRANSCRIPT"/>
    <property type="match status" value="1"/>
</dbReference>
<dbReference type="AlphaFoldDB" id="A0A915D013"/>
<evidence type="ECO:0000256" key="3">
    <source>
        <dbReference type="SAM" id="SignalP"/>
    </source>
</evidence>
<dbReference type="Proteomes" id="UP000887574">
    <property type="component" value="Unplaced"/>
</dbReference>
<keyword evidence="2" id="KW-1133">Transmembrane helix</keyword>
<evidence type="ECO:0000259" key="4">
    <source>
        <dbReference type="Pfam" id="PF25330"/>
    </source>
</evidence>
<feature type="chain" id="PRO_5037340795" description="C2 domain-containing protein" evidence="3">
    <location>
        <begin position="19"/>
        <end position="351"/>
    </location>
</feature>
<name>A0A915D013_9BILA</name>
<feature type="compositionally biased region" description="Basic and acidic residues" evidence="1">
    <location>
        <begin position="335"/>
        <end position="351"/>
    </location>
</feature>
<dbReference type="WBParaSite" id="jg13955">
    <property type="protein sequence ID" value="jg13955"/>
    <property type="gene ID" value="jg13955"/>
</dbReference>
<evidence type="ECO:0000256" key="1">
    <source>
        <dbReference type="SAM" id="MobiDB-lite"/>
    </source>
</evidence>
<keyword evidence="2" id="KW-0472">Membrane</keyword>
<sequence length="351" mass="39180">MRFLIVLILICCSTRLQASPTLYSNENEDGNRIVEIKAADRLPDPTPATKESASTFAPVFWYFKNYCFGNLVIVPSYLQLYTYWTKGVPEDVSVQLYVLGTDPAFRFNRLCDETPNVHIFTHNAHNTKTQQTQKLEDQLETVLELRGNCFNATLLVRKHTVRCPWCPVEVSSGLAQSSAQYTGEFNSSDQEPGRTKILIGFLAAITLINTVAFVGLLLMCLLKCKKGKRLQTPPNQSTTLPEVPIQSTPVSHCTLISSMPAIHEEDYEIIRDESFSPLPSLHPYLRPKTTKRNTNRVAVQLPTSRRCDRCFLGAAACGGERCSCSASPNPSTFDSSRESDSGLESHFDSQN</sequence>
<keyword evidence="3" id="KW-0732">Signal</keyword>
<dbReference type="Pfam" id="PF25330">
    <property type="entry name" value="C2_nem"/>
    <property type="match status" value="1"/>
</dbReference>